<proteinExistence type="predicted"/>
<dbReference type="Proteomes" id="UP000570003">
    <property type="component" value="Unassembled WGS sequence"/>
</dbReference>
<comment type="caution">
    <text evidence="2">The sequence shown here is derived from an EMBL/GenBank/DDBJ whole genome shotgun (WGS) entry which is preliminary data.</text>
</comment>
<gene>
    <name evidence="2" type="ORF">HGA06_07260</name>
</gene>
<accession>A0AA44DCQ1</accession>
<organism evidence="2 3">
    <name type="scientific">Streptomyces somaliensis (strain ATCC 33201 / DSM 40738 / JCM 12659 / KCTC 9044 / NCTC 11332 / NRRL B-12077 / IP 733)</name>
    <dbReference type="NCBI Taxonomy" id="1134445"/>
    <lineage>
        <taxon>Bacteria</taxon>
        <taxon>Bacillati</taxon>
        <taxon>Actinomycetota</taxon>
        <taxon>Actinomycetes</taxon>
        <taxon>Kitasatosporales</taxon>
        <taxon>Streptomycetaceae</taxon>
        <taxon>Streptomyces</taxon>
    </lineage>
</organism>
<feature type="compositionally biased region" description="Polar residues" evidence="1">
    <location>
        <begin position="28"/>
        <end position="41"/>
    </location>
</feature>
<evidence type="ECO:0000313" key="2">
    <source>
        <dbReference type="EMBL" id="NKY13965.1"/>
    </source>
</evidence>
<dbReference type="RefSeq" id="WP_168438202.1">
    <property type="nucleotide sequence ID" value="NZ_JAAXOU010000048.1"/>
</dbReference>
<evidence type="ECO:0000313" key="3">
    <source>
        <dbReference type="Proteomes" id="UP000570003"/>
    </source>
</evidence>
<sequence length="69" mass="7789">MPEERFTVPVTETNDFGVLPDQAKSRRSNFSVRRPYQTQQPPDALVEVEHEGRPAPRPASGRSTDPEEP</sequence>
<dbReference type="EMBL" id="JAAXOU010000048">
    <property type="protein sequence ID" value="NKY13965.1"/>
    <property type="molecule type" value="Genomic_DNA"/>
</dbReference>
<reference evidence="2 3" key="1">
    <citation type="submission" date="2020-04" db="EMBL/GenBank/DDBJ databases">
        <title>MicrobeNet Type strains.</title>
        <authorList>
            <person name="Nicholson A.C."/>
        </authorList>
    </citation>
    <scope>NUCLEOTIDE SEQUENCE [LARGE SCALE GENOMIC DNA]</scope>
    <source>
        <strain evidence="2 3">DSM 40738</strain>
    </source>
</reference>
<evidence type="ECO:0000256" key="1">
    <source>
        <dbReference type="SAM" id="MobiDB-lite"/>
    </source>
</evidence>
<protein>
    <submittedName>
        <fullName evidence="2">Uncharacterized protein</fullName>
    </submittedName>
</protein>
<keyword evidence="3" id="KW-1185">Reference proteome</keyword>
<feature type="region of interest" description="Disordered" evidence="1">
    <location>
        <begin position="1"/>
        <end position="69"/>
    </location>
</feature>
<name>A0AA44DCQ1_STRE0</name>
<dbReference type="AlphaFoldDB" id="A0AA44DCQ1"/>